<comment type="caution">
    <text evidence="2">The sequence shown here is derived from an EMBL/GenBank/DDBJ whole genome shotgun (WGS) entry which is preliminary data.</text>
</comment>
<dbReference type="PROSITE" id="PS51257">
    <property type="entry name" value="PROKAR_LIPOPROTEIN"/>
    <property type="match status" value="1"/>
</dbReference>
<feature type="chain" id="PRO_5029530032" description="DUF4215 domain-containing protein" evidence="1">
    <location>
        <begin position="24"/>
        <end position="576"/>
    </location>
</feature>
<evidence type="ECO:0000256" key="1">
    <source>
        <dbReference type="SAM" id="SignalP"/>
    </source>
</evidence>
<protein>
    <recommendedName>
        <fullName evidence="4">DUF4215 domain-containing protein</fullName>
    </recommendedName>
</protein>
<name>A0A7K3WK31_9FLAO</name>
<proteinExistence type="predicted"/>
<gene>
    <name evidence="2" type="ORF">G3O08_00520</name>
</gene>
<evidence type="ECO:0008006" key="4">
    <source>
        <dbReference type="Google" id="ProtNLM"/>
    </source>
</evidence>
<accession>A0A7K3WK31</accession>
<dbReference type="EMBL" id="JAAGVY010000001">
    <property type="protein sequence ID" value="NEN21986.1"/>
    <property type="molecule type" value="Genomic_DNA"/>
</dbReference>
<evidence type="ECO:0000313" key="2">
    <source>
        <dbReference type="EMBL" id="NEN21986.1"/>
    </source>
</evidence>
<evidence type="ECO:0000313" key="3">
    <source>
        <dbReference type="Proteomes" id="UP000486602"/>
    </source>
</evidence>
<feature type="signal peptide" evidence="1">
    <location>
        <begin position="1"/>
        <end position="23"/>
    </location>
</feature>
<keyword evidence="1" id="KW-0732">Signal</keyword>
<organism evidence="2 3">
    <name type="scientific">Cryomorpha ignava</name>
    <dbReference type="NCBI Taxonomy" id="101383"/>
    <lineage>
        <taxon>Bacteria</taxon>
        <taxon>Pseudomonadati</taxon>
        <taxon>Bacteroidota</taxon>
        <taxon>Flavobacteriia</taxon>
        <taxon>Flavobacteriales</taxon>
        <taxon>Cryomorphaceae</taxon>
        <taxon>Cryomorpha</taxon>
    </lineage>
</organism>
<sequence>MKSSQLRNLGIFFLALLAFSACRNPDNEIQPTCFDEVKNQGELRTDCGGPNCPECQPACDDFIANQDEQSPVPNGKVLGIDCGGANCEPCSSCEDGIQNAHWVINPNLTDADLGSQDVAQSSTGVLYSLIMETNIDCGFPCPLVCVAPQTNDDGIMNGDEEGVDCGGSTDTPCPSPNCNDGIQNGTETGIDCGDMIEPSNCGPCPDPTCDDGIQNTHIELNSELPAGYTVVVETGIDCDTQAMTSCPDCPIPTCFDGVQNGGETGIDCGGSCGTLCDPEPNCNNGIMDGDETGIDCDGDDATACPPCAACDDLIKNGPEFDVDCLDYPIAGFEACAICPSCHDGIQNPIEDLLYELDIDCGGPNCEPCNQYVIIDLIGTASPSNFMDQYTYNRLLAQGGNTDTLELDHNQYPGLKAEKVQNFGLGDPYLKITANQGFMTASNGLYVRTVVIYQRFPENLINGTDSIADLGNPSFGICEPLPITKLPFVVYKEKLVDSPNLLNICMTSYEAPLDPMFPLITESSTLTIDYLYGLPQASQYYTIGNIDAGSLHSKKLDGTMLEGDYENIKFAIQYSYY</sequence>
<dbReference type="AlphaFoldDB" id="A0A7K3WK31"/>
<reference evidence="2 3" key="1">
    <citation type="submission" date="2020-02" db="EMBL/GenBank/DDBJ databases">
        <title>Out from the shadows clarifying the taxonomy of the family Cryomorphaceae and related taxa by utilizing the GTDB taxonomic framework.</title>
        <authorList>
            <person name="Bowman J.P."/>
        </authorList>
    </citation>
    <scope>NUCLEOTIDE SEQUENCE [LARGE SCALE GENOMIC DNA]</scope>
    <source>
        <strain evidence="2 3">QSSC 1-22</strain>
    </source>
</reference>
<keyword evidence="3" id="KW-1185">Reference proteome</keyword>
<dbReference type="Proteomes" id="UP000486602">
    <property type="component" value="Unassembled WGS sequence"/>
</dbReference>
<dbReference type="RefSeq" id="WP_163282706.1">
    <property type="nucleotide sequence ID" value="NZ_JAAGVY010000001.1"/>
</dbReference>